<comment type="subcellular location">
    <subcellularLocation>
        <location evidence="1">Cell junction</location>
        <location evidence="1">Gap junction</location>
    </subcellularLocation>
    <subcellularLocation>
        <location evidence="2 12">Cell membrane</location>
        <topology evidence="2 12">Multi-pass membrane protein</topology>
    </subcellularLocation>
</comment>
<keyword evidence="6" id="KW-0303">Gap junction</keyword>
<keyword evidence="15" id="KW-1185">Reference proteome</keyword>
<evidence type="ECO:0000313" key="15">
    <source>
        <dbReference type="Proteomes" id="UP000230423"/>
    </source>
</evidence>
<evidence type="ECO:0000256" key="13">
    <source>
        <dbReference type="SAM" id="MobiDB-lite"/>
    </source>
</evidence>
<accession>A0A2G9UWL8</accession>
<protein>
    <recommendedName>
        <fullName evidence="12">Innexin</fullName>
    </recommendedName>
</protein>
<dbReference type="GO" id="GO:0034220">
    <property type="term" value="P:monoatomic ion transmembrane transport"/>
    <property type="evidence" value="ECO:0007669"/>
    <property type="project" value="UniProtKB-KW"/>
</dbReference>
<dbReference type="PANTHER" id="PTHR11893:SF18">
    <property type="entry name" value="INNEXIN UNC-7"/>
    <property type="match status" value="1"/>
</dbReference>
<evidence type="ECO:0000256" key="5">
    <source>
        <dbReference type="ARBA" id="ARBA00022692"/>
    </source>
</evidence>
<dbReference type="OrthoDB" id="5867527at2759"/>
<dbReference type="PANTHER" id="PTHR11893">
    <property type="entry name" value="INNEXIN"/>
    <property type="match status" value="1"/>
</dbReference>
<feature type="compositionally biased region" description="Basic and acidic residues" evidence="13">
    <location>
        <begin position="133"/>
        <end position="150"/>
    </location>
</feature>
<feature type="compositionally biased region" description="Polar residues" evidence="13">
    <location>
        <begin position="120"/>
        <end position="132"/>
    </location>
</feature>
<evidence type="ECO:0000256" key="10">
    <source>
        <dbReference type="ARBA" id="ARBA00023136"/>
    </source>
</evidence>
<feature type="region of interest" description="Disordered" evidence="13">
    <location>
        <begin position="57"/>
        <end position="153"/>
    </location>
</feature>
<evidence type="ECO:0000256" key="3">
    <source>
        <dbReference type="ARBA" id="ARBA00022448"/>
    </source>
</evidence>
<keyword evidence="7" id="KW-0965">Cell junction</keyword>
<dbReference type="PROSITE" id="PS51013">
    <property type="entry name" value="PANNEXIN"/>
    <property type="match status" value="1"/>
</dbReference>
<comment type="function">
    <text evidence="12">Structural component of the gap junctions.</text>
</comment>
<comment type="similarity">
    <text evidence="12">Belongs to the pannexin family.</text>
</comment>
<name>A0A2G9UWL8_TELCI</name>
<organism evidence="14 15">
    <name type="scientific">Teladorsagia circumcincta</name>
    <name type="common">Brown stomach worm</name>
    <name type="synonym">Ostertagia circumcincta</name>
    <dbReference type="NCBI Taxonomy" id="45464"/>
    <lineage>
        <taxon>Eukaryota</taxon>
        <taxon>Metazoa</taxon>
        <taxon>Ecdysozoa</taxon>
        <taxon>Nematoda</taxon>
        <taxon>Chromadorea</taxon>
        <taxon>Rhabditida</taxon>
        <taxon>Rhabditina</taxon>
        <taxon>Rhabditomorpha</taxon>
        <taxon>Strongyloidea</taxon>
        <taxon>Trichostrongylidae</taxon>
        <taxon>Teladorsagia</taxon>
    </lineage>
</organism>
<reference evidence="14 15" key="1">
    <citation type="submission" date="2015-09" db="EMBL/GenBank/DDBJ databases">
        <title>Draft genome of the parasitic nematode Teladorsagia circumcincta isolate WARC Sus (inbred).</title>
        <authorList>
            <person name="Mitreva M."/>
        </authorList>
    </citation>
    <scope>NUCLEOTIDE SEQUENCE [LARGE SCALE GENOMIC DNA]</scope>
    <source>
        <strain evidence="14 15">S</strain>
    </source>
</reference>
<keyword evidence="3 12" id="KW-0813">Transport</keyword>
<keyword evidence="5 12" id="KW-0812">Transmembrane</keyword>
<evidence type="ECO:0000256" key="1">
    <source>
        <dbReference type="ARBA" id="ARBA00004610"/>
    </source>
</evidence>
<dbReference type="Pfam" id="PF00876">
    <property type="entry name" value="Innexin"/>
    <property type="match status" value="2"/>
</dbReference>
<evidence type="ECO:0000256" key="11">
    <source>
        <dbReference type="ARBA" id="ARBA00023303"/>
    </source>
</evidence>
<gene>
    <name evidence="12" type="primary">inx</name>
    <name evidence="14" type="ORF">TELCIR_03444</name>
</gene>
<comment type="caution">
    <text evidence="12">Lacks conserved residue(s) required for the propagation of feature annotation.</text>
</comment>
<dbReference type="GO" id="GO:0005921">
    <property type="term" value="C:gap junction"/>
    <property type="evidence" value="ECO:0007669"/>
    <property type="project" value="UniProtKB-SubCell"/>
</dbReference>
<feature type="transmembrane region" description="Helical" evidence="12">
    <location>
        <begin position="355"/>
        <end position="381"/>
    </location>
</feature>
<evidence type="ECO:0000256" key="4">
    <source>
        <dbReference type="ARBA" id="ARBA00022475"/>
    </source>
</evidence>
<dbReference type="PRINTS" id="PR01262">
    <property type="entry name" value="INNEXIN"/>
</dbReference>
<evidence type="ECO:0000256" key="12">
    <source>
        <dbReference type="RuleBase" id="RU010713"/>
    </source>
</evidence>
<feature type="compositionally biased region" description="Low complexity" evidence="13">
    <location>
        <begin position="64"/>
        <end position="74"/>
    </location>
</feature>
<dbReference type="GO" id="GO:0005243">
    <property type="term" value="F:gap junction channel activity"/>
    <property type="evidence" value="ECO:0007669"/>
    <property type="project" value="TreeGrafter"/>
</dbReference>
<dbReference type="Proteomes" id="UP000230423">
    <property type="component" value="Unassembled WGS sequence"/>
</dbReference>
<evidence type="ECO:0000256" key="7">
    <source>
        <dbReference type="ARBA" id="ARBA00022949"/>
    </source>
</evidence>
<sequence length="470" mass="53184">MLFEELLPFKVPEPSEMADEELLGVGAVIHSTSFNLSFEPQLPGGLRYIDSSVSTTTTGNHNNSFSSTPSESTSGLQTLDGCMLGSEPEPPLLSRIVGVPPPPPPPRAPSTALLRRPTPTAGQKPSQKQSPSTKRDTRNKYNESPFEDKQAYISRTPLEKARHLDNLPSYQAQKLLDGSHQLRIDSHHVGAPGHGAGHGHKKEFGPAMILYYLASAFRALYPRLDDDFVDKLNYYYTTTILASFALLVSAKQYVGFPIQCWVPATFTDAMEQYTENYCWVQNTYWVPMQVGINLQGLVQMACDARLMDSEVKSRTVYTMARHMQDEVQVRVLGNIHRHTVQCVLMINMFNEKIFLFLWFWFLTVGVITVFNTCYWILIMFIPSQGMSFVRKYLRVLADHPAKPIADDVTLRKFTNNFLRKDGVFMLRMISTHAGELMSSELILALWQDFNNIDRTPTQFWDAEHGQGTLD</sequence>
<keyword evidence="8 12" id="KW-1133">Transmembrane helix</keyword>
<proteinExistence type="inferred from homology"/>
<keyword evidence="11 12" id="KW-0407">Ion channel</keyword>
<dbReference type="EMBL" id="KZ345257">
    <property type="protein sequence ID" value="PIO74546.1"/>
    <property type="molecule type" value="Genomic_DNA"/>
</dbReference>
<evidence type="ECO:0000256" key="9">
    <source>
        <dbReference type="ARBA" id="ARBA00023065"/>
    </source>
</evidence>
<keyword evidence="9 12" id="KW-0406">Ion transport</keyword>
<evidence type="ECO:0000256" key="6">
    <source>
        <dbReference type="ARBA" id="ARBA00022868"/>
    </source>
</evidence>
<evidence type="ECO:0000256" key="2">
    <source>
        <dbReference type="ARBA" id="ARBA00004651"/>
    </source>
</evidence>
<feature type="compositionally biased region" description="Pro residues" evidence="13">
    <location>
        <begin position="99"/>
        <end position="108"/>
    </location>
</feature>
<dbReference type="GO" id="GO:0005886">
    <property type="term" value="C:plasma membrane"/>
    <property type="evidence" value="ECO:0007669"/>
    <property type="project" value="UniProtKB-SubCell"/>
</dbReference>
<keyword evidence="10 12" id="KW-0472">Membrane</keyword>
<dbReference type="InterPro" id="IPR000990">
    <property type="entry name" value="Innexin"/>
</dbReference>
<dbReference type="AlphaFoldDB" id="A0A2G9UWL8"/>
<evidence type="ECO:0000256" key="8">
    <source>
        <dbReference type="ARBA" id="ARBA00022989"/>
    </source>
</evidence>
<evidence type="ECO:0000313" key="14">
    <source>
        <dbReference type="EMBL" id="PIO74546.1"/>
    </source>
</evidence>
<keyword evidence="4" id="KW-1003">Cell membrane</keyword>